<protein>
    <submittedName>
        <fullName evidence="2">Uncharacterized protein</fullName>
    </submittedName>
</protein>
<dbReference type="STRING" id="749551.HMPREF9555_01581"/>
<dbReference type="EMBL" id="AECV01000035">
    <property type="protein sequence ID" value="EFW29176.1"/>
    <property type="molecule type" value="Genomic_DNA"/>
</dbReference>
<keyword evidence="1" id="KW-0732">Signal</keyword>
<name>E7N3J1_9FIRM</name>
<dbReference type="HOGENOM" id="CLU_156599_0_0_9"/>
<dbReference type="AlphaFoldDB" id="E7N3J1"/>
<gene>
    <name evidence="2" type="ORF">HMPREF9555_01581</name>
</gene>
<dbReference type="Proteomes" id="UP000004633">
    <property type="component" value="Unassembled WGS sequence"/>
</dbReference>
<keyword evidence="3" id="KW-1185">Reference proteome</keyword>
<sequence length="134" mass="15278">MRLYRMLFFALLLVLCTGGRGMAAEVSGDPMMLEWTTTKVWLSGGDLCVSGTFENRRDDITVTALNDFTMQITFTRADGTTYQFIGTPKRLPMCKVPAGETKRLTLNFGSFEGQWKTWVTEQNYEFSYINGARW</sequence>
<evidence type="ECO:0000313" key="2">
    <source>
        <dbReference type="EMBL" id="EFW29176.1"/>
    </source>
</evidence>
<reference evidence="2 3" key="1">
    <citation type="submission" date="2010-08" db="EMBL/GenBank/DDBJ databases">
        <authorList>
            <person name="Weinstock G."/>
            <person name="Sodergren E."/>
            <person name="Clifton S."/>
            <person name="Fulton L."/>
            <person name="Fulton B."/>
            <person name="Courtney L."/>
            <person name="Fronick C."/>
            <person name="Harrison M."/>
            <person name="Strong C."/>
            <person name="Farmer C."/>
            <person name="Delahaunty K."/>
            <person name="Markovic C."/>
            <person name="Hall O."/>
            <person name="Minx P."/>
            <person name="Tomlinson C."/>
            <person name="Mitreva M."/>
            <person name="Hou S."/>
            <person name="Chen J."/>
            <person name="Wollam A."/>
            <person name="Pepin K.H."/>
            <person name="Johnson M."/>
            <person name="Bhonagiri V."/>
            <person name="Zhang X."/>
            <person name="Suruliraj S."/>
            <person name="Warren W."/>
            <person name="Chinwalla A."/>
            <person name="Mardis E.R."/>
            <person name="Wilson R.K."/>
        </authorList>
    </citation>
    <scope>NUCLEOTIDE SEQUENCE [LARGE SCALE GENOMIC DNA]</scope>
    <source>
        <strain evidence="2 3">F0399</strain>
    </source>
</reference>
<evidence type="ECO:0000256" key="1">
    <source>
        <dbReference type="SAM" id="SignalP"/>
    </source>
</evidence>
<proteinExistence type="predicted"/>
<evidence type="ECO:0000313" key="3">
    <source>
        <dbReference type="Proteomes" id="UP000004633"/>
    </source>
</evidence>
<feature type="chain" id="PRO_5003219452" evidence="1">
    <location>
        <begin position="24"/>
        <end position="134"/>
    </location>
</feature>
<comment type="caution">
    <text evidence="2">The sequence shown here is derived from an EMBL/GenBank/DDBJ whole genome shotgun (WGS) entry which is preliminary data.</text>
</comment>
<accession>E7N3J1</accession>
<organism evidence="2 3">
    <name type="scientific">Selenomonas artemidis F0399</name>
    <dbReference type="NCBI Taxonomy" id="749551"/>
    <lineage>
        <taxon>Bacteria</taxon>
        <taxon>Bacillati</taxon>
        <taxon>Bacillota</taxon>
        <taxon>Negativicutes</taxon>
        <taxon>Selenomonadales</taxon>
        <taxon>Selenomonadaceae</taxon>
        <taxon>Selenomonas</taxon>
    </lineage>
</organism>
<feature type="signal peptide" evidence="1">
    <location>
        <begin position="1"/>
        <end position="23"/>
    </location>
</feature>